<sequence>MEKSIDELTTSELGTLEYWEKTYSLEIENFQDHSDVGEVWFGTDSSIKIVKFISTRLSLSKESDRIIDVGCGNGMTLVDFAKAGYENLIGVDYSQKAIDLARKVVNEEGFPTIKLQVHDIIAPVNVCEDHEFQFKLAHDKGTYDAISLHPHDPGDKRKRYIRNVHKILSDGGFFALTSCNWTKDELIEHFKDYFQLVHELPSKTFSFGGQTGNKITQLIFVKK</sequence>
<evidence type="ECO:0000256" key="2">
    <source>
        <dbReference type="ARBA" id="ARBA00022603"/>
    </source>
</evidence>
<dbReference type="GeneID" id="105368361"/>
<dbReference type="PANTHER" id="PTHR12843:SF5">
    <property type="entry name" value="EEF1A LYSINE METHYLTRANSFERASE 2"/>
    <property type="match status" value="1"/>
</dbReference>
<dbReference type="RefSeq" id="XP_011505668.1">
    <property type="nucleotide sequence ID" value="XM_011507366.1"/>
</dbReference>
<dbReference type="GO" id="GO:0032259">
    <property type="term" value="P:methylation"/>
    <property type="evidence" value="ECO:0007669"/>
    <property type="project" value="UniProtKB-KW"/>
</dbReference>
<name>A0AAJ6YWI3_9HYME</name>
<evidence type="ECO:0000256" key="1">
    <source>
        <dbReference type="ARBA" id="ARBA00022490"/>
    </source>
</evidence>
<evidence type="ECO:0000256" key="3">
    <source>
        <dbReference type="ARBA" id="ARBA00022679"/>
    </source>
</evidence>
<evidence type="ECO:0000313" key="8">
    <source>
        <dbReference type="RefSeq" id="XP_011505668.1"/>
    </source>
</evidence>
<evidence type="ECO:0000256" key="4">
    <source>
        <dbReference type="ARBA" id="ARBA00022691"/>
    </source>
</evidence>
<accession>A0AAJ6YWI3</accession>
<comment type="function">
    <text evidence="5">S-adenosyl-L-methionine-dependent protein-lysine N-methyltransferase that methylates elongation factor 1-alpha.</text>
</comment>
<dbReference type="PANTHER" id="PTHR12843">
    <property type="entry name" value="PROTEIN-LYSINE N-METHYLTRANSFERASE METTL10"/>
    <property type="match status" value="1"/>
</dbReference>
<dbReference type="GO" id="GO:0016279">
    <property type="term" value="F:protein-lysine N-methyltransferase activity"/>
    <property type="evidence" value="ECO:0007669"/>
    <property type="project" value="UniProtKB-UniRule"/>
</dbReference>
<keyword evidence="4 5" id="KW-0949">S-adenosyl-L-methionine</keyword>
<comment type="subcellular location">
    <subcellularLocation>
        <location evidence="5">Cytoplasm</location>
    </subcellularLocation>
</comment>
<feature type="domain" description="Methyltransferase" evidence="6">
    <location>
        <begin position="61"/>
        <end position="203"/>
    </location>
</feature>
<dbReference type="Gene3D" id="3.40.50.150">
    <property type="entry name" value="Vaccinia Virus protein VP39"/>
    <property type="match status" value="1"/>
</dbReference>
<evidence type="ECO:0000259" key="6">
    <source>
        <dbReference type="Pfam" id="PF13847"/>
    </source>
</evidence>
<dbReference type="HAMAP" id="MF_03188">
    <property type="entry name" value="Methyltr_EFM4"/>
    <property type="match status" value="1"/>
</dbReference>
<keyword evidence="3 5" id="KW-0808">Transferase</keyword>
<dbReference type="KEGG" id="csol:105368361"/>
<reference evidence="8" key="1">
    <citation type="submission" date="2025-08" db="UniProtKB">
        <authorList>
            <consortium name="RefSeq"/>
        </authorList>
    </citation>
    <scope>IDENTIFICATION</scope>
</reference>
<evidence type="ECO:0000313" key="7">
    <source>
        <dbReference type="Proteomes" id="UP000695007"/>
    </source>
</evidence>
<dbReference type="CDD" id="cd02440">
    <property type="entry name" value="AdoMet_MTases"/>
    <property type="match status" value="1"/>
</dbReference>
<dbReference type="AlphaFoldDB" id="A0AAJ6YWI3"/>
<dbReference type="Proteomes" id="UP000695007">
    <property type="component" value="Unplaced"/>
</dbReference>
<dbReference type="InterPro" id="IPR026635">
    <property type="entry name" value="Efm4/METTL10"/>
</dbReference>
<evidence type="ECO:0000256" key="5">
    <source>
        <dbReference type="HAMAP-Rule" id="MF_03188"/>
    </source>
</evidence>
<keyword evidence="1 5" id="KW-0963">Cytoplasm</keyword>
<gene>
    <name evidence="8" type="primary">LOC105368361</name>
</gene>
<dbReference type="GO" id="GO:0005737">
    <property type="term" value="C:cytoplasm"/>
    <property type="evidence" value="ECO:0007669"/>
    <property type="project" value="UniProtKB-SubCell"/>
</dbReference>
<dbReference type="Pfam" id="PF13847">
    <property type="entry name" value="Methyltransf_31"/>
    <property type="match status" value="1"/>
</dbReference>
<dbReference type="InterPro" id="IPR029063">
    <property type="entry name" value="SAM-dependent_MTases_sf"/>
</dbReference>
<dbReference type="SUPFAM" id="SSF53335">
    <property type="entry name" value="S-adenosyl-L-methionine-dependent methyltransferases"/>
    <property type="match status" value="1"/>
</dbReference>
<dbReference type="EC" id="2.1.1.-" evidence="5"/>
<comment type="similarity">
    <text evidence="5">Belongs to the class I-like SAM-binding methyltransferase superfamily. EFM4 family.</text>
</comment>
<proteinExistence type="inferred from homology"/>
<keyword evidence="2 5" id="KW-0489">Methyltransferase</keyword>
<keyword evidence="7" id="KW-1185">Reference proteome</keyword>
<dbReference type="InterPro" id="IPR025714">
    <property type="entry name" value="Methyltranfer_dom"/>
</dbReference>
<organism evidence="7 8">
    <name type="scientific">Ceratosolen solmsi marchali</name>
    <dbReference type="NCBI Taxonomy" id="326594"/>
    <lineage>
        <taxon>Eukaryota</taxon>
        <taxon>Metazoa</taxon>
        <taxon>Ecdysozoa</taxon>
        <taxon>Arthropoda</taxon>
        <taxon>Hexapoda</taxon>
        <taxon>Insecta</taxon>
        <taxon>Pterygota</taxon>
        <taxon>Neoptera</taxon>
        <taxon>Endopterygota</taxon>
        <taxon>Hymenoptera</taxon>
        <taxon>Apocrita</taxon>
        <taxon>Proctotrupomorpha</taxon>
        <taxon>Chalcidoidea</taxon>
        <taxon>Agaonidae</taxon>
        <taxon>Agaoninae</taxon>
        <taxon>Ceratosolen</taxon>
    </lineage>
</organism>
<protein>
    <recommendedName>
        <fullName evidence="5">Protein-lysine N-methyltransferase LOC105368361</fullName>
        <ecNumber evidence="5">2.1.1.-</ecNumber>
    </recommendedName>
</protein>